<evidence type="ECO:0000313" key="2">
    <source>
        <dbReference type="Proteomes" id="UP001196413"/>
    </source>
</evidence>
<keyword evidence="2" id="KW-1185">Reference proteome</keyword>
<dbReference type="Proteomes" id="UP001196413">
    <property type="component" value="Unassembled WGS sequence"/>
</dbReference>
<protein>
    <submittedName>
        <fullName evidence="1">Uncharacterized protein</fullName>
    </submittedName>
</protein>
<evidence type="ECO:0000313" key="1">
    <source>
        <dbReference type="EMBL" id="KAJ1367146.1"/>
    </source>
</evidence>
<dbReference type="EMBL" id="JAHQIW010005787">
    <property type="protein sequence ID" value="KAJ1367146.1"/>
    <property type="molecule type" value="Genomic_DNA"/>
</dbReference>
<gene>
    <name evidence="1" type="ORF">KIN20_028000</name>
</gene>
<accession>A0AAD5WEE3</accession>
<reference evidence="1" key="1">
    <citation type="submission" date="2021-06" db="EMBL/GenBank/DDBJ databases">
        <title>Parelaphostrongylus tenuis whole genome reference sequence.</title>
        <authorList>
            <person name="Garwood T.J."/>
            <person name="Larsen P.A."/>
            <person name="Fountain-Jones N.M."/>
            <person name="Garbe J.R."/>
            <person name="Macchietto M.G."/>
            <person name="Kania S.A."/>
            <person name="Gerhold R.W."/>
            <person name="Richards J.E."/>
            <person name="Wolf T.M."/>
        </authorList>
    </citation>
    <scope>NUCLEOTIDE SEQUENCE</scope>
    <source>
        <strain evidence="1">MNPRO001-30</strain>
        <tissue evidence="1">Meninges</tissue>
    </source>
</reference>
<organism evidence="1 2">
    <name type="scientific">Parelaphostrongylus tenuis</name>
    <name type="common">Meningeal worm</name>
    <dbReference type="NCBI Taxonomy" id="148309"/>
    <lineage>
        <taxon>Eukaryota</taxon>
        <taxon>Metazoa</taxon>
        <taxon>Ecdysozoa</taxon>
        <taxon>Nematoda</taxon>
        <taxon>Chromadorea</taxon>
        <taxon>Rhabditida</taxon>
        <taxon>Rhabditina</taxon>
        <taxon>Rhabditomorpha</taxon>
        <taxon>Strongyloidea</taxon>
        <taxon>Metastrongylidae</taxon>
        <taxon>Parelaphostrongylus</taxon>
    </lineage>
</organism>
<comment type="caution">
    <text evidence="1">The sequence shown here is derived from an EMBL/GenBank/DDBJ whole genome shotgun (WGS) entry which is preliminary data.</text>
</comment>
<proteinExistence type="predicted"/>
<dbReference type="AlphaFoldDB" id="A0AAD5WEE3"/>
<sequence>MECMELFRHVTADDSIAAHADRLVLEFVVMELTEPPAAQLTKMADDGSLSTVIAKVSMVLK</sequence>
<name>A0AAD5WEE3_PARTN</name>